<feature type="transmembrane region" description="Helical" evidence="2">
    <location>
        <begin position="215"/>
        <end position="239"/>
    </location>
</feature>
<dbReference type="eggNOG" id="ENOG502SN4U">
    <property type="taxonomic scope" value="Eukaryota"/>
</dbReference>
<feature type="transmembrane region" description="Helical" evidence="2">
    <location>
        <begin position="57"/>
        <end position="77"/>
    </location>
</feature>
<keyword evidence="2" id="KW-0472">Membrane</keyword>
<keyword evidence="2" id="KW-0812">Transmembrane</keyword>
<name>S7Q3M6_GLOTA</name>
<dbReference type="OMA" id="FCIRIEA"/>
<feature type="region of interest" description="Disordered" evidence="1">
    <location>
        <begin position="285"/>
        <end position="307"/>
    </location>
</feature>
<organism evidence="4 5">
    <name type="scientific">Gloeophyllum trabeum (strain ATCC 11539 / FP-39264 / Madison 617)</name>
    <name type="common">Brown rot fungus</name>
    <dbReference type="NCBI Taxonomy" id="670483"/>
    <lineage>
        <taxon>Eukaryota</taxon>
        <taxon>Fungi</taxon>
        <taxon>Dikarya</taxon>
        <taxon>Basidiomycota</taxon>
        <taxon>Agaricomycotina</taxon>
        <taxon>Agaricomycetes</taxon>
        <taxon>Gloeophyllales</taxon>
        <taxon>Gloeophyllaceae</taxon>
        <taxon>Gloeophyllum</taxon>
    </lineage>
</organism>
<evidence type="ECO:0000313" key="4">
    <source>
        <dbReference type="EMBL" id="EPQ54586.1"/>
    </source>
</evidence>
<dbReference type="OrthoDB" id="3251775at2759"/>
<reference evidence="4 5" key="1">
    <citation type="journal article" date="2012" name="Science">
        <title>The Paleozoic origin of enzymatic lignin decomposition reconstructed from 31 fungal genomes.</title>
        <authorList>
            <person name="Floudas D."/>
            <person name="Binder M."/>
            <person name="Riley R."/>
            <person name="Barry K."/>
            <person name="Blanchette R.A."/>
            <person name="Henrissat B."/>
            <person name="Martinez A.T."/>
            <person name="Otillar R."/>
            <person name="Spatafora J.W."/>
            <person name="Yadav J.S."/>
            <person name="Aerts A."/>
            <person name="Benoit I."/>
            <person name="Boyd A."/>
            <person name="Carlson A."/>
            <person name="Copeland A."/>
            <person name="Coutinho P.M."/>
            <person name="de Vries R.P."/>
            <person name="Ferreira P."/>
            <person name="Findley K."/>
            <person name="Foster B."/>
            <person name="Gaskell J."/>
            <person name="Glotzer D."/>
            <person name="Gorecki P."/>
            <person name="Heitman J."/>
            <person name="Hesse C."/>
            <person name="Hori C."/>
            <person name="Igarashi K."/>
            <person name="Jurgens J.A."/>
            <person name="Kallen N."/>
            <person name="Kersten P."/>
            <person name="Kohler A."/>
            <person name="Kuees U."/>
            <person name="Kumar T.K.A."/>
            <person name="Kuo A."/>
            <person name="LaButti K."/>
            <person name="Larrondo L.F."/>
            <person name="Lindquist E."/>
            <person name="Ling A."/>
            <person name="Lombard V."/>
            <person name="Lucas S."/>
            <person name="Lundell T."/>
            <person name="Martin R."/>
            <person name="McLaughlin D.J."/>
            <person name="Morgenstern I."/>
            <person name="Morin E."/>
            <person name="Murat C."/>
            <person name="Nagy L.G."/>
            <person name="Nolan M."/>
            <person name="Ohm R.A."/>
            <person name="Patyshakuliyeva A."/>
            <person name="Rokas A."/>
            <person name="Ruiz-Duenas F.J."/>
            <person name="Sabat G."/>
            <person name="Salamov A."/>
            <person name="Samejima M."/>
            <person name="Schmutz J."/>
            <person name="Slot J.C."/>
            <person name="St John F."/>
            <person name="Stenlid J."/>
            <person name="Sun H."/>
            <person name="Sun S."/>
            <person name="Syed K."/>
            <person name="Tsang A."/>
            <person name="Wiebenga A."/>
            <person name="Young D."/>
            <person name="Pisabarro A."/>
            <person name="Eastwood D.C."/>
            <person name="Martin F."/>
            <person name="Cullen D."/>
            <person name="Grigoriev I.V."/>
            <person name="Hibbett D.S."/>
        </authorList>
    </citation>
    <scope>NUCLEOTIDE SEQUENCE [LARGE SCALE GENOMIC DNA]</scope>
    <source>
        <strain evidence="4 5">ATCC 11539</strain>
    </source>
</reference>
<feature type="domain" description="DUF6533" evidence="3">
    <location>
        <begin position="29"/>
        <end position="68"/>
    </location>
</feature>
<protein>
    <recommendedName>
        <fullName evidence="3">DUF6533 domain-containing protein</fullName>
    </recommendedName>
</protein>
<dbReference type="HOGENOM" id="CLU_683443_0_0_1"/>
<evidence type="ECO:0000313" key="5">
    <source>
        <dbReference type="Proteomes" id="UP000030669"/>
    </source>
</evidence>
<keyword evidence="2" id="KW-1133">Transmembrane helix</keyword>
<sequence length="403" mass="46419">MPAVPDVLQIAEIAVRSLTLGRYNVTCEYALHLYEWLLTLDEEITLIHRARWNAIKVAYLFSRYYPLLFFPVHMWAWLGDHSLHTCHSIVRLLYCMVIPFPMSAQAVILFRTYAFTGRQKVILGILCLAFAVLFAVEVWIFGASFSLAEELFVLYGRTACFGNDKFAQSQAFVYQRAYHTASLFLAAFGLDCLCIGLVIWYCFSEPSIRCRLATTFVEQGIGAFVVMSVLNLLSAALYFSPLRQYDGMSLPYTMILPNIINYVDEQLSVLRQLLQNSREICEDSKDVMNKRDQATNAREEEKDRRSGDIRSKVAQMRDHQDEDLRNIITRGEGRPAIIRCSAKPDPSPPLDKSPQMEFLTQQLHTAHEERMEMLRTFVADTLAINRRNQEELRAAIEENNRRR</sequence>
<gene>
    <name evidence="4" type="ORF">GLOTRDRAFT_139137</name>
</gene>
<dbReference type="GeneID" id="19304174"/>
<accession>S7Q3M6</accession>
<feature type="transmembrane region" description="Helical" evidence="2">
    <location>
        <begin position="89"/>
        <end position="110"/>
    </location>
</feature>
<feature type="transmembrane region" description="Helical" evidence="2">
    <location>
        <begin position="122"/>
        <end position="142"/>
    </location>
</feature>
<dbReference type="RefSeq" id="XP_007866869.1">
    <property type="nucleotide sequence ID" value="XM_007868678.1"/>
</dbReference>
<evidence type="ECO:0000259" key="3">
    <source>
        <dbReference type="Pfam" id="PF20151"/>
    </source>
</evidence>
<dbReference type="KEGG" id="gtr:GLOTRDRAFT_139137"/>
<evidence type="ECO:0000256" key="2">
    <source>
        <dbReference type="SAM" id="Phobius"/>
    </source>
</evidence>
<dbReference type="AlphaFoldDB" id="S7Q3M6"/>
<keyword evidence="5" id="KW-1185">Reference proteome</keyword>
<dbReference type="Pfam" id="PF20151">
    <property type="entry name" value="DUF6533"/>
    <property type="match status" value="1"/>
</dbReference>
<proteinExistence type="predicted"/>
<evidence type="ECO:0000256" key="1">
    <source>
        <dbReference type="SAM" id="MobiDB-lite"/>
    </source>
</evidence>
<dbReference type="Proteomes" id="UP000030669">
    <property type="component" value="Unassembled WGS sequence"/>
</dbReference>
<dbReference type="EMBL" id="KB469303">
    <property type="protein sequence ID" value="EPQ54586.1"/>
    <property type="molecule type" value="Genomic_DNA"/>
</dbReference>
<feature type="transmembrane region" description="Helical" evidence="2">
    <location>
        <begin position="183"/>
        <end position="203"/>
    </location>
</feature>
<dbReference type="InterPro" id="IPR045340">
    <property type="entry name" value="DUF6533"/>
</dbReference>